<dbReference type="EMBL" id="BAABGJ010000072">
    <property type="protein sequence ID" value="GAA4350814.1"/>
    <property type="molecule type" value="Genomic_DNA"/>
</dbReference>
<protein>
    <submittedName>
        <fullName evidence="1">Uncharacterized protein</fullName>
    </submittedName>
</protein>
<proteinExistence type="predicted"/>
<reference evidence="2" key="1">
    <citation type="journal article" date="2019" name="Int. J. Syst. Evol. Microbiol.">
        <title>The Global Catalogue of Microorganisms (GCM) 10K type strain sequencing project: providing services to taxonomists for standard genome sequencing and annotation.</title>
        <authorList>
            <consortium name="The Broad Institute Genomics Platform"/>
            <consortium name="The Broad Institute Genome Sequencing Center for Infectious Disease"/>
            <person name="Wu L."/>
            <person name="Ma J."/>
        </authorList>
    </citation>
    <scope>NUCLEOTIDE SEQUENCE [LARGE SCALE GENOMIC DNA]</scope>
    <source>
        <strain evidence="2">JCM 17804</strain>
    </source>
</reference>
<evidence type="ECO:0000313" key="2">
    <source>
        <dbReference type="Proteomes" id="UP001500975"/>
    </source>
</evidence>
<comment type="caution">
    <text evidence="1">The sequence shown here is derived from an EMBL/GenBank/DDBJ whole genome shotgun (WGS) entry which is preliminary data.</text>
</comment>
<gene>
    <name evidence="1" type="ORF">GCM10023165_38490</name>
</gene>
<dbReference type="Proteomes" id="UP001500975">
    <property type="component" value="Unassembled WGS sequence"/>
</dbReference>
<keyword evidence="2" id="KW-1185">Reference proteome</keyword>
<organism evidence="1 2">
    <name type="scientific">Variovorax defluvii</name>
    <dbReference type="NCBI Taxonomy" id="913761"/>
    <lineage>
        <taxon>Bacteria</taxon>
        <taxon>Pseudomonadati</taxon>
        <taxon>Pseudomonadota</taxon>
        <taxon>Betaproteobacteria</taxon>
        <taxon>Burkholderiales</taxon>
        <taxon>Comamonadaceae</taxon>
        <taxon>Variovorax</taxon>
    </lineage>
</organism>
<evidence type="ECO:0000313" key="1">
    <source>
        <dbReference type="EMBL" id="GAA4350814.1"/>
    </source>
</evidence>
<name>A0ABP8I3Z9_9BURK</name>
<sequence>MAAFTHKLSAKDKELIVSQNDDGHPDNLSERTRKALAQAMATIETYRRMLEERGVTPEACL</sequence>
<accession>A0ABP8I3Z9</accession>